<dbReference type="GO" id="GO:0016705">
    <property type="term" value="F:oxidoreductase activity, acting on paired donors, with incorporation or reduction of molecular oxygen"/>
    <property type="evidence" value="ECO:0007669"/>
    <property type="project" value="InterPro"/>
</dbReference>
<name>A0A835FG40_9POAL</name>
<dbReference type="InterPro" id="IPR001128">
    <property type="entry name" value="Cyt_P450"/>
</dbReference>
<evidence type="ECO:0000256" key="2">
    <source>
        <dbReference type="ARBA" id="ARBA00022723"/>
    </source>
</evidence>
<evidence type="ECO:0000256" key="3">
    <source>
        <dbReference type="ARBA" id="ARBA00023004"/>
    </source>
</evidence>
<keyword evidence="5" id="KW-0503">Monooxygenase</keyword>
<keyword evidence="6" id="KW-0472">Membrane</keyword>
<dbReference type="FunFam" id="1.10.630.10:FF:000077">
    <property type="entry name" value="Cytochrome P450 71A1-like"/>
    <property type="match status" value="1"/>
</dbReference>
<sequence length="549" mass="61199">MRSITPPHTYHHHLLHAKPRSKRQSLSHAIDTMELNLVSSLSILLFVLSAAYVYYTTKSRSPQRLPPSPPGWPVIGHLHLLSAGMPHHVMTDLARAMKAPLMGLRMGSVRAVVLCKPDLARAALTSNDAALASRPHLLSGQFLSFGCSDVTFAPAGAYHRMARRVVVSELLSARRVATYGAVRVKELRRLLAHFAKNTVPDRPFDLSECFLNLANDVLCRVAFGRRFPHGEGDKLASVLAEAQDLFAGFTIGDFFPELEPFASTVTGLRRRLKNCLADLREVCDEIIDEHISGKRPHIPGDRDEDFVDVLLRVQKSPDLEVPLTDDNLKALVLDMFVAGTDTTFATLEWVMTELVRHPRILKKAQEEVRRVVGAKGRVEESDLGELHYMRAVIKETFRLHPAVPLLVPRESVAPCTLGGYDIPAKTRVFINTFAMGRDPEIWENPLEFSPERFENGGGEIDLKDPDYKVLPFGGGRRGCPGYTFALATVQVSLASLLYHFDWALPAGVRAEDVNLEECFGLATRKKEPLFVVVRQTEGYEFKGEELNEV</sequence>
<organism evidence="7 8">
    <name type="scientific">Digitaria exilis</name>
    <dbReference type="NCBI Taxonomy" id="1010633"/>
    <lineage>
        <taxon>Eukaryota</taxon>
        <taxon>Viridiplantae</taxon>
        <taxon>Streptophyta</taxon>
        <taxon>Embryophyta</taxon>
        <taxon>Tracheophyta</taxon>
        <taxon>Spermatophyta</taxon>
        <taxon>Magnoliopsida</taxon>
        <taxon>Liliopsida</taxon>
        <taxon>Poales</taxon>
        <taxon>Poaceae</taxon>
        <taxon>PACMAD clade</taxon>
        <taxon>Panicoideae</taxon>
        <taxon>Panicodae</taxon>
        <taxon>Paniceae</taxon>
        <taxon>Anthephorinae</taxon>
        <taxon>Digitaria</taxon>
    </lineage>
</organism>
<keyword evidence="2 4" id="KW-0479">Metal-binding</keyword>
<comment type="cofactor">
    <cofactor evidence="4">
        <name>heme</name>
        <dbReference type="ChEBI" id="CHEBI:30413"/>
    </cofactor>
</comment>
<evidence type="ECO:0000256" key="1">
    <source>
        <dbReference type="ARBA" id="ARBA00010617"/>
    </source>
</evidence>
<dbReference type="Pfam" id="PF00067">
    <property type="entry name" value="p450"/>
    <property type="match status" value="1"/>
</dbReference>
<accession>A0A835FG40</accession>
<gene>
    <name evidence="7" type="ORF">HU200_011561</name>
</gene>
<dbReference type="CDD" id="cd11072">
    <property type="entry name" value="CYP71-like"/>
    <property type="match status" value="1"/>
</dbReference>
<dbReference type="PROSITE" id="PS00086">
    <property type="entry name" value="CYTOCHROME_P450"/>
    <property type="match status" value="1"/>
</dbReference>
<dbReference type="PANTHER" id="PTHR47955:SF11">
    <property type="entry name" value="4-HYDROXYPHENYLACETALDEHYDE OXIME MONOOXYGENASE"/>
    <property type="match status" value="1"/>
</dbReference>
<evidence type="ECO:0000256" key="6">
    <source>
        <dbReference type="SAM" id="Phobius"/>
    </source>
</evidence>
<reference evidence="7" key="1">
    <citation type="submission" date="2020-07" db="EMBL/GenBank/DDBJ databases">
        <title>Genome sequence and genetic diversity analysis of an under-domesticated orphan crop, white fonio (Digitaria exilis).</title>
        <authorList>
            <person name="Bennetzen J.L."/>
            <person name="Chen S."/>
            <person name="Ma X."/>
            <person name="Wang X."/>
            <person name="Yssel A.E.J."/>
            <person name="Chaluvadi S.R."/>
            <person name="Johnson M."/>
            <person name="Gangashetty P."/>
            <person name="Hamidou F."/>
            <person name="Sanogo M.D."/>
            <person name="Zwaenepoel A."/>
            <person name="Wallace J."/>
            <person name="Van De Peer Y."/>
            <person name="Van Deynze A."/>
        </authorList>
    </citation>
    <scope>NUCLEOTIDE SEQUENCE</scope>
    <source>
        <tissue evidence="7">Leaves</tissue>
    </source>
</reference>
<keyword evidence="6" id="KW-1133">Transmembrane helix</keyword>
<keyword evidence="6" id="KW-0812">Transmembrane</keyword>
<evidence type="ECO:0000256" key="4">
    <source>
        <dbReference type="PIRSR" id="PIRSR602401-1"/>
    </source>
</evidence>
<proteinExistence type="inferred from homology"/>
<keyword evidence="4 5" id="KW-0349">Heme</keyword>
<feature type="transmembrane region" description="Helical" evidence="6">
    <location>
        <begin position="35"/>
        <end position="55"/>
    </location>
</feature>
<dbReference type="PRINTS" id="PR00385">
    <property type="entry name" value="P450"/>
</dbReference>
<dbReference type="GO" id="GO:0020037">
    <property type="term" value="F:heme binding"/>
    <property type="evidence" value="ECO:0007669"/>
    <property type="project" value="InterPro"/>
</dbReference>
<dbReference type="SUPFAM" id="SSF48264">
    <property type="entry name" value="Cytochrome P450"/>
    <property type="match status" value="1"/>
</dbReference>
<dbReference type="PRINTS" id="PR00463">
    <property type="entry name" value="EP450I"/>
</dbReference>
<dbReference type="OrthoDB" id="2789670at2759"/>
<evidence type="ECO:0000313" key="7">
    <source>
        <dbReference type="EMBL" id="KAF8754005.1"/>
    </source>
</evidence>
<dbReference type="Gene3D" id="1.10.630.10">
    <property type="entry name" value="Cytochrome P450"/>
    <property type="match status" value="1"/>
</dbReference>
<dbReference type="GO" id="GO:0004497">
    <property type="term" value="F:monooxygenase activity"/>
    <property type="evidence" value="ECO:0007669"/>
    <property type="project" value="UniProtKB-KW"/>
</dbReference>
<evidence type="ECO:0000313" key="8">
    <source>
        <dbReference type="Proteomes" id="UP000636709"/>
    </source>
</evidence>
<protein>
    <recommendedName>
        <fullName evidence="9">Cytochrome P450</fullName>
    </recommendedName>
</protein>
<dbReference type="PANTHER" id="PTHR47955">
    <property type="entry name" value="CYTOCHROME P450 FAMILY 71 PROTEIN"/>
    <property type="match status" value="1"/>
</dbReference>
<dbReference type="InterPro" id="IPR036396">
    <property type="entry name" value="Cyt_P450_sf"/>
</dbReference>
<dbReference type="GO" id="GO:0005506">
    <property type="term" value="F:iron ion binding"/>
    <property type="evidence" value="ECO:0007669"/>
    <property type="project" value="InterPro"/>
</dbReference>
<dbReference type="Proteomes" id="UP000636709">
    <property type="component" value="Unassembled WGS sequence"/>
</dbReference>
<evidence type="ECO:0000256" key="5">
    <source>
        <dbReference type="RuleBase" id="RU000461"/>
    </source>
</evidence>
<dbReference type="InterPro" id="IPR017972">
    <property type="entry name" value="Cyt_P450_CS"/>
</dbReference>
<dbReference type="AlphaFoldDB" id="A0A835FG40"/>
<dbReference type="EMBL" id="JACEFO010000886">
    <property type="protein sequence ID" value="KAF8754005.1"/>
    <property type="molecule type" value="Genomic_DNA"/>
</dbReference>
<dbReference type="InterPro" id="IPR002401">
    <property type="entry name" value="Cyt_P450_E_grp-I"/>
</dbReference>
<keyword evidence="8" id="KW-1185">Reference proteome</keyword>
<comment type="similarity">
    <text evidence="1 5">Belongs to the cytochrome P450 family.</text>
</comment>
<evidence type="ECO:0008006" key="9">
    <source>
        <dbReference type="Google" id="ProtNLM"/>
    </source>
</evidence>
<keyword evidence="3 4" id="KW-0408">Iron</keyword>
<keyword evidence="5" id="KW-0560">Oxidoreductase</keyword>
<feature type="binding site" description="axial binding residue" evidence="4">
    <location>
        <position position="479"/>
    </location>
    <ligand>
        <name>heme</name>
        <dbReference type="ChEBI" id="CHEBI:30413"/>
    </ligand>
    <ligandPart>
        <name>Fe</name>
        <dbReference type="ChEBI" id="CHEBI:18248"/>
    </ligandPart>
</feature>
<comment type="caution">
    <text evidence="7">The sequence shown here is derived from an EMBL/GenBank/DDBJ whole genome shotgun (WGS) entry which is preliminary data.</text>
</comment>